<feature type="signal peptide" evidence="4">
    <location>
        <begin position="1"/>
        <end position="26"/>
    </location>
</feature>
<evidence type="ECO:0000256" key="4">
    <source>
        <dbReference type="SAM" id="SignalP"/>
    </source>
</evidence>
<evidence type="ECO:0000313" key="6">
    <source>
        <dbReference type="Proteomes" id="UP000799776"/>
    </source>
</evidence>
<name>A0A9P4HPG9_9PEZI</name>
<dbReference type="OrthoDB" id="407658at2759"/>
<dbReference type="GO" id="GO:0016757">
    <property type="term" value="F:glycosyltransferase activity"/>
    <property type="evidence" value="ECO:0007669"/>
    <property type="project" value="UniProtKB-KW"/>
</dbReference>
<organism evidence="5 6">
    <name type="scientific">Saccharata proteae CBS 121410</name>
    <dbReference type="NCBI Taxonomy" id="1314787"/>
    <lineage>
        <taxon>Eukaryota</taxon>
        <taxon>Fungi</taxon>
        <taxon>Dikarya</taxon>
        <taxon>Ascomycota</taxon>
        <taxon>Pezizomycotina</taxon>
        <taxon>Dothideomycetes</taxon>
        <taxon>Dothideomycetes incertae sedis</taxon>
        <taxon>Botryosphaeriales</taxon>
        <taxon>Saccharataceae</taxon>
        <taxon>Saccharata</taxon>
    </lineage>
</organism>
<gene>
    <name evidence="5" type="ORF">K490DRAFT_46421</name>
</gene>
<dbReference type="GO" id="GO:0000139">
    <property type="term" value="C:Golgi membrane"/>
    <property type="evidence" value="ECO:0007669"/>
    <property type="project" value="TreeGrafter"/>
</dbReference>
<keyword evidence="3" id="KW-0808">Transferase</keyword>
<comment type="similarity">
    <text evidence="1">Belongs to the glycosyltransferase 34 family.</text>
</comment>
<dbReference type="GO" id="GO:0006487">
    <property type="term" value="P:protein N-linked glycosylation"/>
    <property type="evidence" value="ECO:0007669"/>
    <property type="project" value="TreeGrafter"/>
</dbReference>
<evidence type="ECO:0000256" key="1">
    <source>
        <dbReference type="ARBA" id="ARBA00005664"/>
    </source>
</evidence>
<dbReference type="InterPro" id="IPR029044">
    <property type="entry name" value="Nucleotide-diphossugar_trans"/>
</dbReference>
<dbReference type="PANTHER" id="PTHR31306">
    <property type="entry name" value="ALPHA-1,6-MANNOSYLTRANSFERASE MNN11-RELATED"/>
    <property type="match status" value="1"/>
</dbReference>
<keyword evidence="6" id="KW-1185">Reference proteome</keyword>
<proteinExistence type="inferred from homology"/>
<dbReference type="InterPro" id="IPR008630">
    <property type="entry name" value="Glyco_trans_34"/>
</dbReference>
<comment type="caution">
    <text evidence="5">The sequence shown here is derived from an EMBL/GenBank/DDBJ whole genome shotgun (WGS) entry which is preliminary data.</text>
</comment>
<evidence type="ECO:0000256" key="2">
    <source>
        <dbReference type="ARBA" id="ARBA00022676"/>
    </source>
</evidence>
<dbReference type="PANTHER" id="PTHR31306:SF8">
    <property type="entry name" value="GLYCOSYLTRANSFERASE FAMILY 34 PROTEIN"/>
    <property type="match status" value="1"/>
</dbReference>
<reference evidence="5" key="1">
    <citation type="journal article" date="2020" name="Stud. Mycol.">
        <title>101 Dothideomycetes genomes: a test case for predicting lifestyles and emergence of pathogens.</title>
        <authorList>
            <person name="Haridas S."/>
            <person name="Albert R."/>
            <person name="Binder M."/>
            <person name="Bloem J."/>
            <person name="Labutti K."/>
            <person name="Salamov A."/>
            <person name="Andreopoulos B."/>
            <person name="Baker S."/>
            <person name="Barry K."/>
            <person name="Bills G."/>
            <person name="Bluhm B."/>
            <person name="Cannon C."/>
            <person name="Castanera R."/>
            <person name="Culley D."/>
            <person name="Daum C."/>
            <person name="Ezra D."/>
            <person name="Gonzalez J."/>
            <person name="Henrissat B."/>
            <person name="Kuo A."/>
            <person name="Liang C."/>
            <person name="Lipzen A."/>
            <person name="Lutzoni F."/>
            <person name="Magnuson J."/>
            <person name="Mondo S."/>
            <person name="Nolan M."/>
            <person name="Ohm R."/>
            <person name="Pangilinan J."/>
            <person name="Park H.-J."/>
            <person name="Ramirez L."/>
            <person name="Alfaro M."/>
            <person name="Sun H."/>
            <person name="Tritt A."/>
            <person name="Yoshinaga Y."/>
            <person name="Zwiers L.-H."/>
            <person name="Turgeon B."/>
            <person name="Goodwin S."/>
            <person name="Spatafora J."/>
            <person name="Crous P."/>
            <person name="Grigoriev I."/>
        </authorList>
    </citation>
    <scope>NUCLEOTIDE SEQUENCE</scope>
    <source>
        <strain evidence="5">CBS 121410</strain>
    </source>
</reference>
<feature type="chain" id="PRO_5040454002" evidence="4">
    <location>
        <begin position="27"/>
        <end position="382"/>
    </location>
</feature>
<accession>A0A9P4HPG9</accession>
<keyword evidence="4" id="KW-0732">Signal</keyword>
<evidence type="ECO:0000256" key="3">
    <source>
        <dbReference type="ARBA" id="ARBA00022679"/>
    </source>
</evidence>
<dbReference type="EMBL" id="ML978730">
    <property type="protein sequence ID" value="KAF2085465.1"/>
    <property type="molecule type" value="Genomic_DNA"/>
</dbReference>
<dbReference type="Proteomes" id="UP000799776">
    <property type="component" value="Unassembled WGS sequence"/>
</dbReference>
<keyword evidence="2" id="KW-0328">Glycosyltransferase</keyword>
<evidence type="ECO:0000313" key="5">
    <source>
        <dbReference type="EMBL" id="KAF2085465.1"/>
    </source>
</evidence>
<dbReference type="AlphaFoldDB" id="A0A9P4HPG9"/>
<sequence>MPRQSRTTILLLGVCAVLLFFSVCRSGTGSSSAVSSQQPGQPDGRVGGDEGARILKATMLYGRSSELYERALRTHDRHNERHGYRMHVLRNQVMDGYWNKLVYLLSLLVEELGKPAKERAEWIMYFDAPTILLNPSLPLSTFLPPPNSAFSTDAHFIGARHRSGDLCATSFFLRVHPWSIRFVAKALAVPLIDPGAELGEDHQDAMAMAYILNETDFLEHALYQPRTWYNAERVAGGEADERVAGGLSVRFPAQLRGERWKAIADMLNETEAKPERFDRVVEKTGYLEDVRGFWGLLEDGGRLVEEAEREWERRRDEGRQDDLLGDGIIWLKEMMAFRSGDRDMLEKAMEQVRWMLMPPVPRLEEQWEREGRRDERERGNAG</sequence>
<protein>
    <submittedName>
        <fullName evidence="5">Glycosyltransferase family 34 protein</fullName>
    </submittedName>
</protein>
<dbReference type="Gene3D" id="3.90.550.10">
    <property type="entry name" value="Spore Coat Polysaccharide Biosynthesis Protein SpsA, Chain A"/>
    <property type="match status" value="1"/>
</dbReference>